<keyword evidence="2" id="KW-1185">Reference proteome</keyword>
<sequence>MIPNIHHYTDANGTKITIEKETSDYLPDYLFETYSENDIIIHKKTYINGELSNISFYAYSEADIDRLVHAENGTVSITFMYHQNTYKVTENLTYIDHLLTDKRITVEDANTNIICYKKYEPKDGLLTCVLTDKSYYKDNVNIYDFEYYPDGSCFMITSVQTYQEDIFAWDIGTDATNFTWNGFEYYQNAEPLIPEK</sequence>
<proteinExistence type="predicted"/>
<reference evidence="1 2" key="1">
    <citation type="submission" date="2019-04" db="EMBL/GenBank/DDBJ databases">
        <title>Flavobacterium sp. nov. isolated from construction timber.</title>
        <authorList>
            <person name="Lin S.-Y."/>
            <person name="Chang C.-T."/>
            <person name="Young C.-C."/>
        </authorList>
    </citation>
    <scope>NUCLEOTIDE SEQUENCE [LARGE SCALE GENOMIC DNA]</scope>
    <source>
        <strain evidence="1 2">CC-CTC003</strain>
    </source>
</reference>
<organism evidence="1 2">
    <name type="scientific">Flavobacterium supellecticarium</name>
    <dbReference type="NCBI Taxonomy" id="2565924"/>
    <lineage>
        <taxon>Bacteria</taxon>
        <taxon>Pseudomonadati</taxon>
        <taxon>Bacteroidota</taxon>
        <taxon>Flavobacteriia</taxon>
        <taxon>Flavobacteriales</taxon>
        <taxon>Flavobacteriaceae</taxon>
        <taxon>Flavobacterium</taxon>
    </lineage>
</organism>
<dbReference type="RefSeq" id="WP_136402470.1">
    <property type="nucleotide sequence ID" value="NZ_SSNZ01000002.1"/>
</dbReference>
<evidence type="ECO:0008006" key="3">
    <source>
        <dbReference type="Google" id="ProtNLM"/>
    </source>
</evidence>
<protein>
    <recommendedName>
        <fullName evidence="3">YD repeat-containing protein</fullName>
    </recommendedName>
</protein>
<dbReference type="Proteomes" id="UP000307507">
    <property type="component" value="Unassembled WGS sequence"/>
</dbReference>
<name>A0A4S3ZZP1_9FLAO</name>
<accession>A0A4S3ZZP1</accession>
<dbReference type="EMBL" id="SSNZ01000002">
    <property type="protein sequence ID" value="THF51486.1"/>
    <property type="molecule type" value="Genomic_DNA"/>
</dbReference>
<dbReference type="OrthoDB" id="1242942at2"/>
<comment type="caution">
    <text evidence="1">The sequence shown here is derived from an EMBL/GenBank/DDBJ whole genome shotgun (WGS) entry which is preliminary data.</text>
</comment>
<gene>
    <name evidence="1" type="ORF">E6C50_06905</name>
</gene>
<evidence type="ECO:0000313" key="1">
    <source>
        <dbReference type="EMBL" id="THF51486.1"/>
    </source>
</evidence>
<evidence type="ECO:0000313" key="2">
    <source>
        <dbReference type="Proteomes" id="UP000307507"/>
    </source>
</evidence>
<dbReference type="AlphaFoldDB" id="A0A4S3ZZP1"/>